<dbReference type="EMBL" id="VHII01000022">
    <property type="protein sequence ID" value="KAF1373366.1"/>
    <property type="molecule type" value="Genomic_DNA"/>
</dbReference>
<evidence type="ECO:0000259" key="1">
    <source>
        <dbReference type="Pfam" id="PF24487"/>
    </source>
</evidence>
<keyword evidence="3" id="KW-1185">Reference proteome</keyword>
<gene>
    <name evidence="2" type="ORF">PFLUV_G00259820</name>
</gene>
<dbReference type="Pfam" id="PF24487">
    <property type="entry name" value="NDC80_loop"/>
    <property type="match status" value="1"/>
</dbReference>
<sequence length="90" mass="10667">MLLRKLISYVELENNQLANIKLSLEESCEQVLAKEEQEWVAEKKSVENHRKLLEKKVNFGYDESVQQQYHLVLQETNQERQPCVCTSHSY</sequence>
<name>A0A6A5DVY6_PERFL</name>
<dbReference type="AlphaFoldDB" id="A0A6A5DVY6"/>
<reference evidence="2 3" key="1">
    <citation type="submission" date="2019-06" db="EMBL/GenBank/DDBJ databases">
        <title>A chromosome-scale genome assembly of the European perch, Perca fluviatilis.</title>
        <authorList>
            <person name="Roques C."/>
            <person name="Zahm M."/>
            <person name="Cabau C."/>
            <person name="Klopp C."/>
            <person name="Bouchez O."/>
            <person name="Donnadieu C."/>
            <person name="Kuhl H."/>
            <person name="Gislard M."/>
            <person name="Guendouz S."/>
            <person name="Journot L."/>
            <person name="Haffray P."/>
            <person name="Bestin A."/>
            <person name="Morvezen R."/>
            <person name="Feron R."/>
            <person name="Wen M."/>
            <person name="Jouanno E."/>
            <person name="Herpin A."/>
            <person name="Schartl M."/>
            <person name="Postlethwait J."/>
            <person name="Schaerlinger B."/>
            <person name="Chardard D."/>
            <person name="Lecocq T."/>
            <person name="Poncet C."/>
            <person name="Jaffrelo L."/>
            <person name="Lampietro C."/>
            <person name="Guiguen Y."/>
        </authorList>
    </citation>
    <scope>NUCLEOTIDE SEQUENCE [LARGE SCALE GENOMIC DNA]</scope>
    <source>
        <tissue evidence="2">Blood</tissue>
    </source>
</reference>
<dbReference type="Proteomes" id="UP000465112">
    <property type="component" value="Chromosome 22"/>
</dbReference>
<feature type="domain" description="Kinetochore protein NDC80 loop region" evidence="1">
    <location>
        <begin position="32"/>
        <end position="81"/>
    </location>
</feature>
<accession>A0A6A5DVY6</accession>
<dbReference type="InterPro" id="IPR057091">
    <property type="entry name" value="NDC80_loop"/>
</dbReference>
<evidence type="ECO:0000313" key="3">
    <source>
        <dbReference type="Proteomes" id="UP000465112"/>
    </source>
</evidence>
<comment type="caution">
    <text evidence="2">The sequence shown here is derived from an EMBL/GenBank/DDBJ whole genome shotgun (WGS) entry which is preliminary data.</text>
</comment>
<protein>
    <recommendedName>
        <fullName evidence="1">Kinetochore protein NDC80 loop region domain-containing protein</fullName>
    </recommendedName>
</protein>
<proteinExistence type="predicted"/>
<organism evidence="2 3">
    <name type="scientific">Perca fluviatilis</name>
    <name type="common">European perch</name>
    <dbReference type="NCBI Taxonomy" id="8168"/>
    <lineage>
        <taxon>Eukaryota</taxon>
        <taxon>Metazoa</taxon>
        <taxon>Chordata</taxon>
        <taxon>Craniata</taxon>
        <taxon>Vertebrata</taxon>
        <taxon>Euteleostomi</taxon>
        <taxon>Actinopterygii</taxon>
        <taxon>Neopterygii</taxon>
        <taxon>Teleostei</taxon>
        <taxon>Neoteleostei</taxon>
        <taxon>Acanthomorphata</taxon>
        <taxon>Eupercaria</taxon>
        <taxon>Perciformes</taxon>
        <taxon>Percoidei</taxon>
        <taxon>Percidae</taxon>
        <taxon>Percinae</taxon>
        <taxon>Perca</taxon>
    </lineage>
</organism>
<evidence type="ECO:0000313" key="2">
    <source>
        <dbReference type="EMBL" id="KAF1373366.1"/>
    </source>
</evidence>